<dbReference type="Gene3D" id="2.60.40.3910">
    <property type="entry name" value="Inclusion body protein"/>
    <property type="match status" value="1"/>
</dbReference>
<name>A0ABU9PYZ6_9BURK</name>
<dbReference type="RefSeq" id="WP_342830497.1">
    <property type="nucleotide sequence ID" value="NZ_JBANDC010000012.1"/>
</dbReference>
<organism evidence="1 2">
    <name type="scientific">Collimonas rhizosphaerae</name>
    <dbReference type="NCBI Taxonomy" id="3126357"/>
    <lineage>
        <taxon>Bacteria</taxon>
        <taxon>Pseudomonadati</taxon>
        <taxon>Pseudomonadota</taxon>
        <taxon>Betaproteobacteria</taxon>
        <taxon>Burkholderiales</taxon>
        <taxon>Oxalobacteraceae</taxon>
        <taxon>Collimonas</taxon>
    </lineage>
</organism>
<evidence type="ECO:0000313" key="1">
    <source>
        <dbReference type="EMBL" id="MEM4989238.1"/>
    </source>
</evidence>
<proteinExistence type="predicted"/>
<gene>
    <name evidence="1" type="ORF">V8G57_17750</name>
</gene>
<dbReference type="Proteomes" id="UP001495910">
    <property type="component" value="Unassembled WGS sequence"/>
</dbReference>
<dbReference type="EMBL" id="JBANDC010000012">
    <property type="protein sequence ID" value="MEM4989238.1"/>
    <property type="molecule type" value="Genomic_DNA"/>
</dbReference>
<keyword evidence="2" id="KW-1185">Reference proteome</keyword>
<comment type="caution">
    <text evidence="1">The sequence shown here is derived from an EMBL/GenBank/DDBJ whole genome shotgun (WGS) entry which is preliminary data.</text>
</comment>
<accession>A0ABU9PYZ6</accession>
<dbReference type="InterPro" id="IPR038712">
    <property type="entry name" value="PixA-like_sf"/>
</dbReference>
<protein>
    <submittedName>
        <fullName evidence="1">Uncharacterized protein</fullName>
    </submittedName>
</protein>
<evidence type="ECO:0000313" key="2">
    <source>
        <dbReference type="Proteomes" id="UP001495910"/>
    </source>
</evidence>
<reference evidence="1 2" key="1">
    <citation type="submission" date="2024-02" db="EMBL/GenBank/DDBJ databases">
        <title>Draft genome sequence of Collimonas sp. strain H4R21, an effective mineral-weathering bacterial strain isolated from the beech rhizosphere.</title>
        <authorList>
            <person name="Morin E."/>
            <person name="Uroz S."/>
            <person name="Leveau J.H.J."/>
            <person name="Kumar R."/>
            <person name="Rey M.W."/>
            <person name="Pham J."/>
        </authorList>
    </citation>
    <scope>NUCLEOTIDE SEQUENCE [LARGE SCALE GENOMIC DNA]</scope>
    <source>
        <strain evidence="1 2">H4R21</strain>
    </source>
</reference>
<sequence length="131" mass="13940">MSTICVLVAVNVGQAVATKNLSKYVFMVDTTGYSGDGSEGGNELITTCRNGDTIVWTVASIDPAESVAILGFAGQAIPNMVNPMKYPQYDGTTWGGRVNQAGNHIQYTMTLLLEGSVQLTFDPFITATNPQ</sequence>